<evidence type="ECO:0000256" key="3">
    <source>
        <dbReference type="ARBA" id="ARBA00023163"/>
    </source>
</evidence>
<dbReference type="STRING" id="860235.AOZ06_39405"/>
<dbReference type="Proteomes" id="UP000063699">
    <property type="component" value="Chromosome"/>
</dbReference>
<dbReference type="InterPro" id="IPR004111">
    <property type="entry name" value="Repressor_TetR_C"/>
</dbReference>
<dbReference type="RefSeq" id="WP_054294024.1">
    <property type="nucleotide sequence ID" value="NZ_CP012752.1"/>
</dbReference>
<evidence type="ECO:0000313" key="6">
    <source>
        <dbReference type="EMBL" id="ALG12128.1"/>
    </source>
</evidence>
<dbReference type="Pfam" id="PF02909">
    <property type="entry name" value="TetR_C_1"/>
    <property type="match status" value="1"/>
</dbReference>
<dbReference type="InterPro" id="IPR001647">
    <property type="entry name" value="HTH_TetR"/>
</dbReference>
<organism evidence="6 7">
    <name type="scientific">Kibdelosporangium phytohabitans</name>
    <dbReference type="NCBI Taxonomy" id="860235"/>
    <lineage>
        <taxon>Bacteria</taxon>
        <taxon>Bacillati</taxon>
        <taxon>Actinomycetota</taxon>
        <taxon>Actinomycetes</taxon>
        <taxon>Pseudonocardiales</taxon>
        <taxon>Pseudonocardiaceae</taxon>
        <taxon>Kibdelosporangium</taxon>
    </lineage>
</organism>
<dbReference type="SUPFAM" id="SSF46689">
    <property type="entry name" value="Homeodomain-like"/>
    <property type="match status" value="1"/>
</dbReference>
<dbReference type="AlphaFoldDB" id="A0A0N9IC59"/>
<dbReference type="OrthoDB" id="2570341at2"/>
<dbReference type="GO" id="GO:0003700">
    <property type="term" value="F:DNA-binding transcription factor activity"/>
    <property type="evidence" value="ECO:0007669"/>
    <property type="project" value="TreeGrafter"/>
</dbReference>
<sequence length="237" mass="25990">MDAHPRLPAAIELAWGLRTPVRSGPKPKFTLPRIVAAAITLVDRTGLETFSMNKLADELGTKTMSLYRYVESKEDLLTLMLDLGYGPLPGDTPPASPPRAGLEFWARRMFATYQAHPWMLKVRIRSLPTTPNALAWVDYGLQCLAGTRLSDTDRLNGLLLLDGHVRNSSRLATDLGETGGSASQYSRIMGGLVRAEDYPALARMIASGAVDSRDRDQADQAGFEFGLTRVLDWLTSA</sequence>
<dbReference type="PANTHER" id="PTHR30055">
    <property type="entry name" value="HTH-TYPE TRANSCRIPTIONAL REGULATOR RUTR"/>
    <property type="match status" value="1"/>
</dbReference>
<feature type="DNA-binding region" description="H-T-H motif" evidence="4">
    <location>
        <begin position="51"/>
        <end position="70"/>
    </location>
</feature>
<keyword evidence="7" id="KW-1185">Reference proteome</keyword>
<keyword evidence="3" id="KW-0804">Transcription</keyword>
<dbReference type="InterPro" id="IPR009057">
    <property type="entry name" value="Homeodomain-like_sf"/>
</dbReference>
<dbReference type="PANTHER" id="PTHR30055:SF151">
    <property type="entry name" value="TRANSCRIPTIONAL REGULATORY PROTEIN"/>
    <property type="match status" value="1"/>
</dbReference>
<dbReference type="Gene3D" id="1.10.357.10">
    <property type="entry name" value="Tetracycline Repressor, domain 2"/>
    <property type="match status" value="1"/>
</dbReference>
<dbReference type="InterPro" id="IPR036271">
    <property type="entry name" value="Tet_transcr_reg_TetR-rel_C_sf"/>
</dbReference>
<dbReference type="SUPFAM" id="SSF48498">
    <property type="entry name" value="Tetracyclin repressor-like, C-terminal domain"/>
    <property type="match status" value="1"/>
</dbReference>
<evidence type="ECO:0000259" key="5">
    <source>
        <dbReference type="PROSITE" id="PS50977"/>
    </source>
</evidence>
<proteinExistence type="predicted"/>
<accession>A0A0N9IC59</accession>
<dbReference type="KEGG" id="kphy:AOZ06_39405"/>
<dbReference type="PROSITE" id="PS50977">
    <property type="entry name" value="HTH_TETR_2"/>
    <property type="match status" value="1"/>
</dbReference>
<dbReference type="Gene3D" id="1.10.10.60">
    <property type="entry name" value="Homeodomain-like"/>
    <property type="match status" value="1"/>
</dbReference>
<dbReference type="InterPro" id="IPR050109">
    <property type="entry name" value="HTH-type_TetR-like_transc_reg"/>
</dbReference>
<reference evidence="6 7" key="1">
    <citation type="submission" date="2015-07" db="EMBL/GenBank/DDBJ databases">
        <title>Genome sequencing of Kibdelosporangium phytohabitans.</title>
        <authorList>
            <person name="Qin S."/>
            <person name="Xing K."/>
        </authorList>
    </citation>
    <scope>NUCLEOTIDE SEQUENCE [LARGE SCALE GENOMIC DNA]</scope>
    <source>
        <strain evidence="6 7">KLBMP1111</strain>
    </source>
</reference>
<evidence type="ECO:0000313" key="7">
    <source>
        <dbReference type="Proteomes" id="UP000063699"/>
    </source>
</evidence>
<protein>
    <recommendedName>
        <fullName evidence="5">HTH tetR-type domain-containing protein</fullName>
    </recommendedName>
</protein>
<dbReference type="EMBL" id="CP012752">
    <property type="protein sequence ID" value="ALG12128.1"/>
    <property type="molecule type" value="Genomic_DNA"/>
</dbReference>
<evidence type="ECO:0000256" key="1">
    <source>
        <dbReference type="ARBA" id="ARBA00023015"/>
    </source>
</evidence>
<keyword evidence="2 4" id="KW-0238">DNA-binding</keyword>
<dbReference type="GO" id="GO:0045892">
    <property type="term" value="P:negative regulation of DNA-templated transcription"/>
    <property type="evidence" value="ECO:0007669"/>
    <property type="project" value="InterPro"/>
</dbReference>
<dbReference type="GO" id="GO:0000976">
    <property type="term" value="F:transcription cis-regulatory region binding"/>
    <property type="evidence" value="ECO:0007669"/>
    <property type="project" value="TreeGrafter"/>
</dbReference>
<keyword evidence="1" id="KW-0805">Transcription regulation</keyword>
<gene>
    <name evidence="6" type="ORF">AOZ06_39405</name>
</gene>
<dbReference type="Pfam" id="PF00440">
    <property type="entry name" value="TetR_N"/>
    <property type="match status" value="1"/>
</dbReference>
<evidence type="ECO:0000256" key="2">
    <source>
        <dbReference type="ARBA" id="ARBA00023125"/>
    </source>
</evidence>
<feature type="domain" description="HTH tetR-type" evidence="5">
    <location>
        <begin position="28"/>
        <end position="88"/>
    </location>
</feature>
<evidence type="ECO:0000256" key="4">
    <source>
        <dbReference type="PROSITE-ProRule" id="PRU00335"/>
    </source>
</evidence>
<name>A0A0N9IC59_9PSEU</name>